<evidence type="ECO:0000313" key="1">
    <source>
        <dbReference type="EMBL" id="NVI42980.1"/>
    </source>
</evidence>
<proteinExistence type="predicted"/>
<name>A0A973VWQ4_9BRAD</name>
<dbReference type="RefSeq" id="WP_156929025.1">
    <property type="nucleotide sequence ID" value="NZ_CP088285.1"/>
</dbReference>
<dbReference type="AlphaFoldDB" id="A0A973VWQ4"/>
<dbReference type="EMBL" id="JAAOLE020000001">
    <property type="protein sequence ID" value="NVI42980.1"/>
    <property type="molecule type" value="Genomic_DNA"/>
</dbReference>
<protein>
    <submittedName>
        <fullName evidence="1">Uncharacterized protein</fullName>
    </submittedName>
</protein>
<accession>A0A973VWQ4</accession>
<reference evidence="1" key="1">
    <citation type="submission" date="2020-06" db="EMBL/GenBank/DDBJ databases">
        <title>Whole Genome Sequence of Bradyrhizobium sp. Strain 1S1.</title>
        <authorList>
            <person name="Bromfield E.S.P."/>
            <person name="Cloutier S."/>
        </authorList>
    </citation>
    <scope>NUCLEOTIDE SEQUENCE [LARGE SCALE GENOMIC DNA]</scope>
    <source>
        <strain evidence="1">1S1</strain>
    </source>
</reference>
<comment type="caution">
    <text evidence="1">The sequence shown here is derived from an EMBL/GenBank/DDBJ whole genome shotgun (WGS) entry which is preliminary data.</text>
</comment>
<sequence>MGQKKIRKARFLALHPRCCFCGGNERTADIDHQPARALFNGRVGPEDFEFPACAACNQSSRHHENAMAVLVRLRDTRDDLEVYQEDLRKYFTSMGNNFPSLVRPMTSNEKRSFLKDEGVQRPPGYVLSDLKMVTGSDFAIDAIENVFRKLLVALHYKHSGRIAAAGAAVTLVWFTNAYADRAKEIEQFISALMAEESSKEAIKISLISSYTNMALTTRRSSQPSLLRFETRSLQWVLSGAAARPSLRSKTWDQI</sequence>
<organism evidence="1">
    <name type="scientific">Bradyrhizobium septentrionale</name>
    <dbReference type="NCBI Taxonomy" id="1404411"/>
    <lineage>
        <taxon>Bacteria</taxon>
        <taxon>Pseudomonadati</taxon>
        <taxon>Pseudomonadota</taxon>
        <taxon>Alphaproteobacteria</taxon>
        <taxon>Hyphomicrobiales</taxon>
        <taxon>Nitrobacteraceae</taxon>
        <taxon>Bradyrhizobium</taxon>
    </lineage>
</organism>
<gene>
    <name evidence="1" type="ORF">HAP48_007920</name>
</gene>